<feature type="domain" description="Carbamoyltransferase C-terminal" evidence="2">
    <location>
        <begin position="396"/>
        <end position="552"/>
    </location>
</feature>
<dbReference type="CDD" id="cd24033">
    <property type="entry name" value="ASKHA_NBD_NodU_CmcH-like_N"/>
    <property type="match status" value="1"/>
</dbReference>
<dbReference type="PANTHER" id="PTHR34847:SF1">
    <property type="entry name" value="NODULATION PROTEIN U"/>
    <property type="match status" value="1"/>
</dbReference>
<dbReference type="RefSeq" id="WP_218469469.1">
    <property type="nucleotide sequence ID" value="NZ_BAABJN010000008.1"/>
</dbReference>
<evidence type="ECO:0000313" key="3">
    <source>
        <dbReference type="EMBL" id="QXN88586.1"/>
    </source>
</evidence>
<name>A0ABX8RGV3_NOCIO</name>
<dbReference type="PANTHER" id="PTHR34847">
    <property type="entry name" value="NODULATION PROTEIN U"/>
    <property type="match status" value="1"/>
</dbReference>
<evidence type="ECO:0008006" key="5">
    <source>
        <dbReference type="Google" id="ProtNLM"/>
    </source>
</evidence>
<proteinExistence type="predicted"/>
<evidence type="ECO:0000259" key="1">
    <source>
        <dbReference type="Pfam" id="PF02543"/>
    </source>
</evidence>
<evidence type="ECO:0000259" key="2">
    <source>
        <dbReference type="Pfam" id="PF16861"/>
    </source>
</evidence>
<feature type="domain" description="Carbamoyltransferase" evidence="1">
    <location>
        <begin position="105"/>
        <end position="335"/>
    </location>
</feature>
<gene>
    <name evidence="3" type="ORF">KV110_23635</name>
</gene>
<protein>
    <recommendedName>
        <fullName evidence="5">Carbamoyltransferase</fullName>
    </recommendedName>
</protein>
<organism evidence="3 4">
    <name type="scientific">Nocardia iowensis</name>
    <dbReference type="NCBI Taxonomy" id="204891"/>
    <lineage>
        <taxon>Bacteria</taxon>
        <taxon>Bacillati</taxon>
        <taxon>Actinomycetota</taxon>
        <taxon>Actinomycetes</taxon>
        <taxon>Mycobacteriales</taxon>
        <taxon>Nocardiaceae</taxon>
        <taxon>Nocardia</taxon>
    </lineage>
</organism>
<dbReference type="Pfam" id="PF02543">
    <property type="entry name" value="Carbam_trans_N"/>
    <property type="match status" value="1"/>
</dbReference>
<keyword evidence="4" id="KW-1185">Reference proteome</keyword>
<dbReference type="InterPro" id="IPR031730">
    <property type="entry name" value="Carbam_trans_C"/>
</dbReference>
<accession>A0ABX8RGV3</accession>
<dbReference type="InterPro" id="IPR003696">
    <property type="entry name" value="Carbtransf_dom"/>
</dbReference>
<dbReference type="Pfam" id="PF16861">
    <property type="entry name" value="Carbam_trans_C"/>
    <property type="match status" value="1"/>
</dbReference>
<dbReference type="EMBL" id="CP078145">
    <property type="protein sequence ID" value="QXN88586.1"/>
    <property type="molecule type" value="Genomic_DNA"/>
</dbReference>
<reference evidence="3 4" key="1">
    <citation type="submission" date="2021-07" db="EMBL/GenBank/DDBJ databases">
        <title>Whole Genome Sequence of Nocardia Iowensis.</title>
        <authorList>
            <person name="Lamm A."/>
            <person name="Collins-Fairclough A.M."/>
            <person name="Bunk B."/>
            <person name="Sproer C."/>
        </authorList>
    </citation>
    <scope>NUCLEOTIDE SEQUENCE [LARGE SCALE GENOMIC DNA]</scope>
    <source>
        <strain evidence="3 4">NRRL 5646</strain>
    </source>
</reference>
<dbReference type="InterPro" id="IPR051338">
    <property type="entry name" value="NodU/CmcH_Carbamoyltrnsfr"/>
</dbReference>
<evidence type="ECO:0000313" key="4">
    <source>
        <dbReference type="Proteomes" id="UP000694257"/>
    </source>
</evidence>
<sequence>MTVEYFLSAYVSAIGPGSLYWQRHDQCVALWRREGERVELVRYWELERISGLKHHVWPFFTEERRTQLFDALVRTEGLTMADISGIWGLPDAGDSGKIRQLAHDARTSVHSIGHLFSALLLDSRVFREETIVALAIDGGPDFVLEDRVPAYWYSGAVVRNGELHIRPVESPGLLYTAAVMVFGQEPGTLMAATSLCSCRAEIPALSQSALDELTFYGARDNGWATATRVLTAAVDEGNRLLADNVIGNCGDSRLTPEEHVRTAVMWRVQQIAEHIAVRNIERLVAEFAIDTRSAYLGMSGGSALNCPTNSRLLDEFGFVGLLCPPCANDGGQALGIGLAGFYADGVLPTAEFVFPGPYLGPQEIEFEQARQEYAEAIADVSEFSAVRFAADLERGPVAWVDGASEIGPRALGHRSLLADPRRQASKDRLNEIKDRQWWRPVAPIVLEDQVAEWFDGDRRSPYMLEVFRVAAAKQDLVPAITHLDGTARLQSLTEADDPRLFAAVTAFAERTGVPMVCNTSLNAKGEPVIQTASQAIAFCLAKGVSVLYLNGRRIELTSGVIETPVVGPRPRQVELFAGQEQARDALWRELEESGIGVELMALIARAPQLASALSSDRARLKLRALADRTIGSDPAWHAYIDHLQTTFGPGGTFEGCFVDGGTTEDTLMPLVSDRMQHNTR</sequence>
<dbReference type="Proteomes" id="UP000694257">
    <property type="component" value="Chromosome"/>
</dbReference>